<dbReference type="EMBL" id="AUZM01000131">
    <property type="protein sequence ID" value="ERT04042.1"/>
    <property type="molecule type" value="Genomic_DNA"/>
</dbReference>
<keyword evidence="2" id="KW-1185">Reference proteome</keyword>
<gene>
    <name evidence="1" type="ORF">M595_6019</name>
</gene>
<accession>U7QA37</accession>
<evidence type="ECO:0000313" key="1">
    <source>
        <dbReference type="EMBL" id="ERT04042.1"/>
    </source>
</evidence>
<protein>
    <submittedName>
        <fullName evidence="1">Uncharacterized protein</fullName>
    </submittedName>
</protein>
<organism evidence="1 2">
    <name type="scientific">Lyngbya aestuarii BL J</name>
    <dbReference type="NCBI Taxonomy" id="1348334"/>
    <lineage>
        <taxon>Bacteria</taxon>
        <taxon>Bacillati</taxon>
        <taxon>Cyanobacteriota</taxon>
        <taxon>Cyanophyceae</taxon>
        <taxon>Oscillatoriophycideae</taxon>
        <taxon>Oscillatoriales</taxon>
        <taxon>Microcoleaceae</taxon>
        <taxon>Lyngbya</taxon>
    </lineage>
</organism>
<name>U7QA37_9CYAN</name>
<dbReference type="Proteomes" id="UP000017127">
    <property type="component" value="Unassembled WGS sequence"/>
</dbReference>
<dbReference type="AlphaFoldDB" id="U7QA37"/>
<evidence type="ECO:0000313" key="2">
    <source>
        <dbReference type="Proteomes" id="UP000017127"/>
    </source>
</evidence>
<proteinExistence type="predicted"/>
<sequence>MGTGFGGDRSSETLRDMCTHTLRDRSLRDNNIGFVGELESF</sequence>
<comment type="caution">
    <text evidence="1">The sequence shown here is derived from an EMBL/GenBank/DDBJ whole genome shotgun (WGS) entry which is preliminary data.</text>
</comment>
<reference evidence="1 2" key="1">
    <citation type="journal article" date="2013" name="Front. Microbiol.">
        <title>Comparative genomic analyses of the cyanobacterium, Lyngbya aestuarii BL J, a powerful hydrogen producer.</title>
        <authorList>
            <person name="Kothari A."/>
            <person name="Vaughn M."/>
            <person name="Garcia-Pichel F."/>
        </authorList>
    </citation>
    <scope>NUCLEOTIDE SEQUENCE [LARGE SCALE GENOMIC DNA]</scope>
    <source>
        <strain evidence="1 2">BL J</strain>
    </source>
</reference>